<dbReference type="AlphaFoldDB" id="A0A1S4E9V9"/>
<protein>
    <submittedName>
        <fullName evidence="4">Uncharacterized protein LOC103507845</fullName>
    </submittedName>
</protein>
<dbReference type="Proteomes" id="UP000079169">
    <property type="component" value="Unplaced"/>
</dbReference>
<dbReference type="GeneID" id="103507845"/>
<evidence type="ECO:0000313" key="4">
    <source>
        <dbReference type="RefSeq" id="XP_017298990.1"/>
    </source>
</evidence>
<feature type="region of interest" description="Disordered" evidence="2">
    <location>
        <begin position="11"/>
        <end position="30"/>
    </location>
</feature>
<dbReference type="PaxDb" id="121845-A0A1S4E9V9"/>
<organism evidence="3 4">
    <name type="scientific">Diaphorina citri</name>
    <name type="common">Asian citrus psyllid</name>
    <dbReference type="NCBI Taxonomy" id="121845"/>
    <lineage>
        <taxon>Eukaryota</taxon>
        <taxon>Metazoa</taxon>
        <taxon>Ecdysozoa</taxon>
        <taxon>Arthropoda</taxon>
        <taxon>Hexapoda</taxon>
        <taxon>Insecta</taxon>
        <taxon>Pterygota</taxon>
        <taxon>Neoptera</taxon>
        <taxon>Paraneoptera</taxon>
        <taxon>Hemiptera</taxon>
        <taxon>Sternorrhyncha</taxon>
        <taxon>Psylloidea</taxon>
        <taxon>Psyllidae</taxon>
        <taxon>Diaphorininae</taxon>
        <taxon>Diaphorina</taxon>
    </lineage>
</organism>
<keyword evidence="1" id="KW-0175">Coiled coil</keyword>
<proteinExistence type="predicted"/>
<accession>A0A1S4E9V9</accession>
<keyword evidence="3" id="KW-1185">Reference proteome</keyword>
<name>A0A1S4E9V9_DIACI</name>
<gene>
    <name evidence="4" type="primary">LOC103507845</name>
</gene>
<feature type="coiled-coil region" evidence="1">
    <location>
        <begin position="51"/>
        <end position="111"/>
    </location>
</feature>
<feature type="compositionally biased region" description="Basic residues" evidence="2">
    <location>
        <begin position="14"/>
        <end position="30"/>
    </location>
</feature>
<evidence type="ECO:0000256" key="1">
    <source>
        <dbReference type="SAM" id="Coils"/>
    </source>
</evidence>
<dbReference type="KEGG" id="dci:103507845"/>
<sequence>MKCSQLKIVEPKTSKKNRGRRKRTSTKRKRLSGNQLVTDLHIYEAYKEEVLRRAKNKIEIFDRELQELNHQVVDIRQRKLECGKEDLDKVLVGLNEKIKQLTQERNSETQQLLYFPYALEPKYQTICRKGIRRANIANNPPCPKPKAMSDKFTGPTYVAQPLTNFITISQSKMMSYTKLFAKMSKDPKEENVITYESDSEFGNEYYRDYEVEEKLPSQNTNKEVFKDNSDVMEIIPMLDFNTKDLLREEIKTKSYVHSLCLLTNHYKRFHLLTATFNHKLQVLSKLCETTLGIPKSTHREVFDSMERLIDKINNLDLSYRTLFEMCGMKDIATTIFLPDLQKPYEKSYRFIEMTELKKYLNLLVQQNQRMRFILDQKNAQNKQLDDAIIPISMVYLKTETTEEKHVI</sequence>
<evidence type="ECO:0000256" key="2">
    <source>
        <dbReference type="SAM" id="MobiDB-lite"/>
    </source>
</evidence>
<dbReference type="RefSeq" id="XP_017298990.1">
    <property type="nucleotide sequence ID" value="XM_017443501.2"/>
</dbReference>
<evidence type="ECO:0000313" key="3">
    <source>
        <dbReference type="Proteomes" id="UP000079169"/>
    </source>
</evidence>
<reference evidence="4" key="1">
    <citation type="submission" date="2025-08" db="UniProtKB">
        <authorList>
            <consortium name="RefSeq"/>
        </authorList>
    </citation>
    <scope>IDENTIFICATION</scope>
</reference>